<evidence type="ECO:0000256" key="1">
    <source>
        <dbReference type="ARBA" id="ARBA00005054"/>
    </source>
</evidence>
<protein>
    <recommendedName>
        <fullName evidence="2">phosphoribosylglycinamide formyltransferase 1</fullName>
        <ecNumber evidence="2">2.1.2.2</ecNumber>
    </recommendedName>
    <alternativeName>
        <fullName evidence="7">5'-phosphoribosylglycinamide transformylase</fullName>
    </alternativeName>
    <alternativeName>
        <fullName evidence="6">GAR transformylase</fullName>
    </alternativeName>
</protein>
<dbReference type="InterPro" id="IPR002376">
    <property type="entry name" value="Formyl_transf_N"/>
</dbReference>
<organism evidence="10 11">
    <name type="scientific">Methylococcus capsulatus</name>
    <dbReference type="NCBI Taxonomy" id="414"/>
    <lineage>
        <taxon>Bacteria</taxon>
        <taxon>Pseudomonadati</taxon>
        <taxon>Pseudomonadota</taxon>
        <taxon>Gammaproteobacteria</taxon>
        <taxon>Methylococcales</taxon>
        <taxon>Methylococcaceae</taxon>
        <taxon>Methylococcus</taxon>
    </lineage>
</organism>
<dbReference type="PROSITE" id="PS00373">
    <property type="entry name" value="GART"/>
    <property type="match status" value="1"/>
</dbReference>
<dbReference type="Gene3D" id="3.40.50.170">
    <property type="entry name" value="Formyl transferase, N-terminal domain"/>
    <property type="match status" value="1"/>
</dbReference>
<evidence type="ECO:0000313" key="10">
    <source>
        <dbReference type="EMBL" id="WWF02152.1"/>
    </source>
</evidence>
<dbReference type="EMBL" id="CP104311">
    <property type="protein sequence ID" value="WWF02152.1"/>
    <property type="molecule type" value="Genomic_DNA"/>
</dbReference>
<comment type="similarity">
    <text evidence="5">Belongs to the GART family.</text>
</comment>
<evidence type="ECO:0000256" key="4">
    <source>
        <dbReference type="ARBA" id="ARBA00022755"/>
    </source>
</evidence>
<evidence type="ECO:0000256" key="8">
    <source>
        <dbReference type="ARBA" id="ARBA00047664"/>
    </source>
</evidence>
<evidence type="ECO:0000256" key="2">
    <source>
        <dbReference type="ARBA" id="ARBA00012254"/>
    </source>
</evidence>
<dbReference type="CDD" id="cd08653">
    <property type="entry name" value="FMT_core_like_3"/>
    <property type="match status" value="1"/>
</dbReference>
<dbReference type="GO" id="GO:0016740">
    <property type="term" value="F:transferase activity"/>
    <property type="evidence" value="ECO:0007669"/>
    <property type="project" value="UniProtKB-KW"/>
</dbReference>
<dbReference type="EC" id="2.1.2.2" evidence="2"/>
<dbReference type="InterPro" id="IPR036477">
    <property type="entry name" value="Formyl_transf_N_sf"/>
</dbReference>
<gene>
    <name evidence="10" type="ORF">N4J17_00560</name>
</gene>
<keyword evidence="4" id="KW-0658">Purine biosynthesis</keyword>
<comment type="catalytic activity">
    <reaction evidence="8">
        <text>N(1)-(5-phospho-beta-D-ribosyl)glycinamide + (6R)-10-formyltetrahydrofolate = N(2)-formyl-N(1)-(5-phospho-beta-D-ribosyl)glycinamide + (6S)-5,6,7,8-tetrahydrofolate + H(+)</text>
        <dbReference type="Rhea" id="RHEA:15053"/>
        <dbReference type="ChEBI" id="CHEBI:15378"/>
        <dbReference type="ChEBI" id="CHEBI:57453"/>
        <dbReference type="ChEBI" id="CHEBI:143788"/>
        <dbReference type="ChEBI" id="CHEBI:147286"/>
        <dbReference type="ChEBI" id="CHEBI:195366"/>
        <dbReference type="EC" id="2.1.2.2"/>
    </reaction>
</comment>
<dbReference type="RefSeq" id="WP_198322436.1">
    <property type="nucleotide sequence ID" value="NZ_CP104311.1"/>
</dbReference>
<dbReference type="PANTHER" id="PTHR43369:SF2">
    <property type="entry name" value="PHOSPHORIBOSYLGLYCINAMIDE FORMYLTRANSFERASE"/>
    <property type="match status" value="1"/>
</dbReference>
<evidence type="ECO:0000256" key="5">
    <source>
        <dbReference type="ARBA" id="ARBA00038440"/>
    </source>
</evidence>
<comment type="pathway">
    <text evidence="1">Purine metabolism; IMP biosynthesis via de novo pathway; N(2)-formyl-N(1)-(5-phospho-D-ribosyl)glycinamide from N(1)-(5-phospho-D-ribosyl)glycinamide (10-formyl THF route): step 1/1.</text>
</comment>
<dbReference type="Pfam" id="PF00551">
    <property type="entry name" value="Formyl_trans_N"/>
    <property type="match status" value="1"/>
</dbReference>
<dbReference type="SUPFAM" id="SSF53328">
    <property type="entry name" value="Formyltransferase"/>
    <property type="match status" value="1"/>
</dbReference>
<keyword evidence="11" id="KW-1185">Reference proteome</keyword>
<evidence type="ECO:0000256" key="3">
    <source>
        <dbReference type="ARBA" id="ARBA00022679"/>
    </source>
</evidence>
<evidence type="ECO:0000259" key="9">
    <source>
        <dbReference type="Pfam" id="PF00551"/>
    </source>
</evidence>
<proteinExistence type="inferred from homology"/>
<evidence type="ECO:0000256" key="6">
    <source>
        <dbReference type="ARBA" id="ARBA00041324"/>
    </source>
</evidence>
<reference evidence="10 11" key="1">
    <citation type="submission" date="2022-09" db="EMBL/GenBank/DDBJ databases">
        <authorList>
            <person name="Giprobiosintez L."/>
        </authorList>
    </citation>
    <scope>NUCLEOTIDE SEQUENCE [LARGE SCALE GENOMIC DNA]</scope>
    <source>
        <strain evidence="11">VKPM-B-12549 (GBS-15)</strain>
    </source>
</reference>
<feature type="domain" description="Formyl transferase N-terminal" evidence="9">
    <location>
        <begin position="109"/>
        <end position="202"/>
    </location>
</feature>
<dbReference type="PANTHER" id="PTHR43369">
    <property type="entry name" value="PHOSPHORIBOSYLGLYCINAMIDE FORMYLTRANSFERASE"/>
    <property type="match status" value="1"/>
</dbReference>
<evidence type="ECO:0000256" key="7">
    <source>
        <dbReference type="ARBA" id="ARBA00041682"/>
    </source>
</evidence>
<keyword evidence="3 10" id="KW-0808">Transferase</keyword>
<accession>A0ABZ2F4K5</accession>
<name>A0ABZ2F4K5_METCP</name>
<sequence length="257" mass="28793">MPEGKTRIVFLCTDSRYSRMMYHGLAPHAQVAAIIVETPVSLARLARRRMEKLGLMATMGQILFIACNKLLARFSAKRIRELISAYGLDDAPLPEDRVIPVDTVNSHRTIALLRELAPQAVVVNGTRIISREVLDAIEVPFLNTHMGITPRYRGVHGGYWAIANDDRENCGVTVHLVDAGIDTGGVLYQGIIEVDEKDDFNTYPLHQIAKAIPLMQSALEDVRAHNLRTVPGVFPSRLWHHPTLFEYLRNRLLLAAK</sequence>
<dbReference type="Proteomes" id="UP001359308">
    <property type="component" value="Chromosome"/>
</dbReference>
<dbReference type="InterPro" id="IPR001555">
    <property type="entry name" value="GART_AS"/>
</dbReference>
<evidence type="ECO:0000313" key="11">
    <source>
        <dbReference type="Proteomes" id="UP001359308"/>
    </source>
</evidence>